<reference evidence="3 4" key="1">
    <citation type="submission" date="2023-11" db="EMBL/GenBank/DDBJ databases">
        <title>Plant-associative lifestyle of Vibrio porteresiae and its evolutionary dynamics.</title>
        <authorList>
            <person name="Rameshkumar N."/>
            <person name="Kirti K."/>
        </authorList>
    </citation>
    <scope>NUCLEOTIDE SEQUENCE [LARGE SCALE GENOMIC DNA]</scope>
    <source>
        <strain evidence="3 4">MSSRF30</strain>
    </source>
</reference>
<dbReference type="NCBIfam" id="NF041556">
    <property type="entry name" value="tannase_B"/>
    <property type="match status" value="1"/>
</dbReference>
<dbReference type="Pfam" id="PF20434">
    <property type="entry name" value="BD-FAE"/>
    <property type="match status" value="1"/>
</dbReference>
<name>A0ABZ0Q9Y2_9VIBR</name>
<dbReference type="Gene3D" id="3.40.50.1820">
    <property type="entry name" value="alpha/beta hydrolase"/>
    <property type="match status" value="1"/>
</dbReference>
<dbReference type="EMBL" id="CP138203">
    <property type="protein sequence ID" value="WPC73214.1"/>
    <property type="molecule type" value="Genomic_DNA"/>
</dbReference>
<dbReference type="InterPro" id="IPR029058">
    <property type="entry name" value="AB_hydrolase_fold"/>
</dbReference>
<evidence type="ECO:0000259" key="2">
    <source>
        <dbReference type="Pfam" id="PF20434"/>
    </source>
</evidence>
<dbReference type="InterPro" id="IPR048124">
    <property type="entry name" value="Tannase_B"/>
</dbReference>
<dbReference type="SUPFAM" id="SSF53474">
    <property type="entry name" value="alpha/beta-Hydrolases"/>
    <property type="match status" value="1"/>
</dbReference>
<keyword evidence="4" id="KW-1185">Reference proteome</keyword>
<gene>
    <name evidence="3" type="ORF">R8Z52_13965</name>
</gene>
<feature type="region of interest" description="Disordered" evidence="1">
    <location>
        <begin position="161"/>
        <end position="183"/>
    </location>
</feature>
<dbReference type="InterPro" id="IPR049492">
    <property type="entry name" value="BD-FAE-like_dom"/>
</dbReference>
<accession>A0ABZ0Q9Y2</accession>
<organism evidence="3 4">
    <name type="scientific">Vibrio porteresiae DSM 19223</name>
    <dbReference type="NCBI Taxonomy" id="1123496"/>
    <lineage>
        <taxon>Bacteria</taxon>
        <taxon>Pseudomonadati</taxon>
        <taxon>Pseudomonadota</taxon>
        <taxon>Gammaproteobacteria</taxon>
        <taxon>Vibrionales</taxon>
        <taxon>Vibrionaceae</taxon>
        <taxon>Vibrio</taxon>
    </lineage>
</organism>
<feature type="domain" description="BD-FAE-like" evidence="2">
    <location>
        <begin position="222"/>
        <end position="328"/>
    </location>
</feature>
<protein>
    <submittedName>
        <fullName evidence="3">Subtype B tannase</fullName>
    </submittedName>
</protein>
<dbReference type="Proteomes" id="UP001304071">
    <property type="component" value="Chromosome 1"/>
</dbReference>
<evidence type="ECO:0000256" key="1">
    <source>
        <dbReference type="SAM" id="MobiDB-lite"/>
    </source>
</evidence>
<proteinExistence type="predicted"/>
<evidence type="ECO:0000313" key="4">
    <source>
        <dbReference type="Proteomes" id="UP001304071"/>
    </source>
</evidence>
<evidence type="ECO:0000313" key="3">
    <source>
        <dbReference type="EMBL" id="WPC73214.1"/>
    </source>
</evidence>
<sequence length="551" mass="60586">MNHSHSVSIGQVALAIGVMLGFASISLPALAETSLAFPMQDYQVKTIHVHTEHGERTIVVHHYQSIPYVTKPIDLRYQSLNIDVPVEIDRQSVNVAQAPVILNITVGGYMSASNQPLGKAQHSPIAHFQHPPRPPIGEMPPGTPLDRRMGPPLGMVQPRPQDAMEPMDDHQMPPSHKARSEQSVFPGIGSDKANLALAAGYVVVTPGVRGWDNQSVDGRYFGKAPVAIVDLKAAVRYLHYNSATIPGNENWIISFGCSAGGALSALLGASGNQNQYQAYLDKIGAAKASDAIFASACYSPITDLEHADGAYEWMFGKEPLQGSLVNQKPSKELVKQFGNYLDRLQLQGVGGFGVLTTANYRQYLKSRYLIPALERYLNGLTHDDQKIYLDLHPWIRWDGQHAQFTWADFVADMGRLKGLPAFDTLDLSAPENKLFGSEYVDANHFSEYALRQATNNTHAALTPQMVQLTQMMNPMTFLLKNKQSGVAQYWWLRTGAKDNNTSPTVLANLAAGLVEHGKQVNAAYFWEGGHCADTDPQGAIDWVREITGYQR</sequence>
<dbReference type="RefSeq" id="WP_261893022.1">
    <property type="nucleotide sequence ID" value="NZ_AP024895.1"/>
</dbReference>